<protein>
    <submittedName>
        <fullName evidence="2">Uncharacterized protein</fullName>
    </submittedName>
</protein>
<proteinExistence type="predicted"/>
<name>R0KHX0_EXST2</name>
<keyword evidence="3" id="KW-1185">Reference proteome</keyword>
<evidence type="ECO:0000313" key="3">
    <source>
        <dbReference type="Proteomes" id="UP000016935"/>
    </source>
</evidence>
<organism evidence="2 3">
    <name type="scientific">Exserohilum turcicum (strain 28A)</name>
    <name type="common">Northern leaf blight fungus</name>
    <name type="synonym">Setosphaeria turcica</name>
    <dbReference type="NCBI Taxonomy" id="671987"/>
    <lineage>
        <taxon>Eukaryota</taxon>
        <taxon>Fungi</taxon>
        <taxon>Dikarya</taxon>
        <taxon>Ascomycota</taxon>
        <taxon>Pezizomycotina</taxon>
        <taxon>Dothideomycetes</taxon>
        <taxon>Pleosporomycetidae</taxon>
        <taxon>Pleosporales</taxon>
        <taxon>Pleosporineae</taxon>
        <taxon>Pleosporaceae</taxon>
        <taxon>Exserohilum</taxon>
    </lineage>
</organism>
<sequence length="146" mass="16424">MQVLWPVPVQTSGVPSASWHPCLLTHPPTLTAPAQPVLPPPKTPHARRCLPAYTYTYYYYYYYYIHLRSFEPPYKPPLPPAAASFRSTIVAANTMCAIMRHRTCIPPARTTPPNTHRHDGDLTAPTTFHPPCTRNPSHMPNPQLGL</sequence>
<reference evidence="2 3" key="2">
    <citation type="journal article" date="2013" name="PLoS Genet.">
        <title>Comparative genome structure, secondary metabolite, and effector coding capacity across Cochliobolus pathogens.</title>
        <authorList>
            <person name="Condon B.J."/>
            <person name="Leng Y."/>
            <person name="Wu D."/>
            <person name="Bushley K.E."/>
            <person name="Ohm R.A."/>
            <person name="Otillar R."/>
            <person name="Martin J."/>
            <person name="Schackwitz W."/>
            <person name="Grimwood J."/>
            <person name="MohdZainudin N."/>
            <person name="Xue C."/>
            <person name="Wang R."/>
            <person name="Manning V.A."/>
            <person name="Dhillon B."/>
            <person name="Tu Z.J."/>
            <person name="Steffenson B.J."/>
            <person name="Salamov A."/>
            <person name="Sun H."/>
            <person name="Lowry S."/>
            <person name="LaButti K."/>
            <person name="Han J."/>
            <person name="Copeland A."/>
            <person name="Lindquist E."/>
            <person name="Barry K."/>
            <person name="Schmutz J."/>
            <person name="Baker S.E."/>
            <person name="Ciuffetti L.M."/>
            <person name="Grigoriev I.V."/>
            <person name="Zhong S."/>
            <person name="Turgeon B.G."/>
        </authorList>
    </citation>
    <scope>NUCLEOTIDE SEQUENCE [LARGE SCALE GENOMIC DNA]</scope>
    <source>
        <strain evidence="3">28A</strain>
    </source>
</reference>
<gene>
    <name evidence="2" type="ORF">SETTUDRAFT_38146</name>
</gene>
<dbReference type="Proteomes" id="UP000016935">
    <property type="component" value="Unassembled WGS sequence"/>
</dbReference>
<evidence type="ECO:0000313" key="2">
    <source>
        <dbReference type="EMBL" id="EOA88829.1"/>
    </source>
</evidence>
<evidence type="ECO:0000256" key="1">
    <source>
        <dbReference type="SAM" id="MobiDB-lite"/>
    </source>
</evidence>
<reference evidence="2 3" key="1">
    <citation type="journal article" date="2012" name="PLoS Pathog.">
        <title>Diverse lifestyles and strategies of plant pathogenesis encoded in the genomes of eighteen Dothideomycetes fungi.</title>
        <authorList>
            <person name="Ohm R.A."/>
            <person name="Feau N."/>
            <person name="Henrissat B."/>
            <person name="Schoch C.L."/>
            <person name="Horwitz B.A."/>
            <person name="Barry K.W."/>
            <person name="Condon B.J."/>
            <person name="Copeland A.C."/>
            <person name="Dhillon B."/>
            <person name="Glaser F."/>
            <person name="Hesse C.N."/>
            <person name="Kosti I."/>
            <person name="LaButti K."/>
            <person name="Lindquist E.A."/>
            <person name="Lucas S."/>
            <person name="Salamov A.A."/>
            <person name="Bradshaw R.E."/>
            <person name="Ciuffetti L."/>
            <person name="Hamelin R.C."/>
            <person name="Kema G.H.J."/>
            <person name="Lawrence C."/>
            <person name="Scott J.A."/>
            <person name="Spatafora J.W."/>
            <person name="Turgeon B.G."/>
            <person name="de Wit P.J.G.M."/>
            <person name="Zhong S."/>
            <person name="Goodwin S.B."/>
            <person name="Grigoriev I.V."/>
        </authorList>
    </citation>
    <scope>NUCLEOTIDE SEQUENCE [LARGE SCALE GENOMIC DNA]</scope>
    <source>
        <strain evidence="3">28A</strain>
    </source>
</reference>
<dbReference type="GeneID" id="19404329"/>
<dbReference type="AlphaFoldDB" id="R0KHX0"/>
<dbReference type="EMBL" id="KB908526">
    <property type="protein sequence ID" value="EOA88829.1"/>
    <property type="molecule type" value="Genomic_DNA"/>
</dbReference>
<feature type="region of interest" description="Disordered" evidence="1">
    <location>
        <begin position="107"/>
        <end position="146"/>
    </location>
</feature>
<accession>R0KHX0</accession>
<dbReference type="RefSeq" id="XP_008023328.1">
    <property type="nucleotide sequence ID" value="XM_008025137.1"/>
</dbReference>
<dbReference type="HOGENOM" id="CLU_1778620_0_0_1"/>